<sequence length="305" mass="35556">MGLVKITKNKAYFKRFQVKFRRRREGKTDYYARKRLIWQDKNKYNTPKYRLVVRLSNKDIVCQIVYACLDGDRVMASAYSHELPNYGVKVGLTNYSAAYCTGLLVARRLLKKLKMHDLFQGQTEVDGEEYHVEDHEKRGAFKCYLDVGLRRTTTGANIFGALKGAVDGGLNIPHSVKRFPGSDKESGDYGAEEHRRRIFGQHVAHYMRFLKEEDEDAYKKQFGQYIKHGIEADNIESMYADAHAAIRKNPMPKKEKTELKKAEEAKKPKRYNKRKLNIKERRERVRQKKVKILSDLQKELAVADE</sequence>
<organism evidence="13">
    <name type="scientific">Rodentolepis nana</name>
    <name type="common">Dwarf tapeworm</name>
    <name type="synonym">Hymenolepis nana</name>
    <dbReference type="NCBI Taxonomy" id="102285"/>
    <lineage>
        <taxon>Eukaryota</taxon>
        <taxon>Metazoa</taxon>
        <taxon>Spiralia</taxon>
        <taxon>Lophotrochozoa</taxon>
        <taxon>Platyhelminthes</taxon>
        <taxon>Cestoda</taxon>
        <taxon>Eucestoda</taxon>
        <taxon>Cyclophyllidea</taxon>
        <taxon>Hymenolepididae</taxon>
        <taxon>Rodentolepis</taxon>
    </lineage>
</organism>
<evidence type="ECO:0000256" key="7">
    <source>
        <dbReference type="ARBA" id="ARBA00035197"/>
    </source>
</evidence>
<evidence type="ECO:0000256" key="6">
    <source>
        <dbReference type="ARBA" id="ARBA00023274"/>
    </source>
</evidence>
<reference evidence="11 12" key="2">
    <citation type="submission" date="2018-11" db="EMBL/GenBank/DDBJ databases">
        <authorList>
            <consortium name="Pathogen Informatics"/>
        </authorList>
    </citation>
    <scope>NUCLEOTIDE SEQUENCE [LARGE SCALE GENOMIC DNA]</scope>
</reference>
<dbReference type="PRINTS" id="PR00058">
    <property type="entry name" value="RIBOSOMALL5"/>
</dbReference>
<comment type="similarity">
    <text evidence="2">Belongs to the universal ribosomal protein uL18 family.</text>
</comment>
<dbReference type="GO" id="GO:0008097">
    <property type="term" value="F:5S rRNA binding"/>
    <property type="evidence" value="ECO:0007669"/>
    <property type="project" value="InterPro"/>
</dbReference>
<accession>A0A0R3TXY2</accession>
<evidence type="ECO:0000313" key="11">
    <source>
        <dbReference type="EMBL" id="VDO13845.1"/>
    </source>
</evidence>
<dbReference type="GO" id="GO:0006412">
    <property type="term" value="P:translation"/>
    <property type="evidence" value="ECO:0007669"/>
    <property type="project" value="InterPro"/>
</dbReference>
<dbReference type="GO" id="GO:0003735">
    <property type="term" value="F:structural constituent of ribosome"/>
    <property type="evidence" value="ECO:0007669"/>
    <property type="project" value="InterPro"/>
</dbReference>
<name>A0A0R3TXY2_RODNA</name>
<keyword evidence="12" id="KW-1185">Reference proteome</keyword>
<dbReference type="InterPro" id="IPR025607">
    <property type="entry name" value="Ribosomal_uL18_C_euk"/>
</dbReference>
<protein>
    <recommendedName>
        <fullName evidence="7">Large ribosomal subunit protein uL18</fullName>
    </recommendedName>
    <alternativeName>
        <fullName evidence="8">60S ribosomal protein L5</fullName>
    </alternativeName>
</protein>
<dbReference type="GO" id="GO:0022625">
    <property type="term" value="C:cytosolic large ribosomal subunit"/>
    <property type="evidence" value="ECO:0007669"/>
    <property type="project" value="TreeGrafter"/>
</dbReference>
<feature type="compositionally biased region" description="Basic residues" evidence="9">
    <location>
        <begin position="267"/>
        <end position="276"/>
    </location>
</feature>
<dbReference type="Pfam" id="PF14204">
    <property type="entry name" value="Ribosomal_L18_c"/>
    <property type="match status" value="1"/>
</dbReference>
<dbReference type="CDD" id="cd00432">
    <property type="entry name" value="Ribosomal_L18_L5e"/>
    <property type="match status" value="1"/>
</dbReference>
<dbReference type="InterPro" id="IPR005485">
    <property type="entry name" value="Rbsml_uL18_euk_arch"/>
</dbReference>
<reference evidence="13" key="1">
    <citation type="submission" date="2017-02" db="UniProtKB">
        <authorList>
            <consortium name="WormBaseParasite"/>
        </authorList>
    </citation>
    <scope>IDENTIFICATION</scope>
</reference>
<dbReference type="GO" id="GO:0000027">
    <property type="term" value="P:ribosomal large subunit assembly"/>
    <property type="evidence" value="ECO:0007669"/>
    <property type="project" value="TreeGrafter"/>
</dbReference>
<evidence type="ECO:0000256" key="9">
    <source>
        <dbReference type="SAM" id="MobiDB-lite"/>
    </source>
</evidence>
<feature type="domain" description="Large ribosomal subunit protein uL18 C-terminal eukaryotes" evidence="10">
    <location>
        <begin position="235"/>
        <end position="293"/>
    </location>
</feature>
<dbReference type="Gene3D" id="3.30.420.100">
    <property type="match status" value="1"/>
</dbReference>
<evidence type="ECO:0000313" key="13">
    <source>
        <dbReference type="WBParaSite" id="HNAJ_0001272701-mRNA-1"/>
    </source>
</evidence>
<dbReference type="PANTHER" id="PTHR23410:SF12">
    <property type="entry name" value="LARGE RIBOSOMAL SUBUNIT PROTEIN UL18"/>
    <property type="match status" value="1"/>
</dbReference>
<keyword evidence="4" id="KW-0699">rRNA-binding</keyword>
<dbReference type="Proteomes" id="UP000278807">
    <property type="component" value="Unassembled WGS sequence"/>
</dbReference>
<dbReference type="AlphaFoldDB" id="A0A0R3TXY2"/>
<proteinExistence type="inferred from homology"/>
<dbReference type="HAMAP" id="MF_01337_A">
    <property type="entry name" value="Ribosomal_uL18_A"/>
    <property type="match status" value="1"/>
</dbReference>
<dbReference type="Pfam" id="PF17144">
    <property type="entry name" value="Ribosomal_L5e"/>
    <property type="match status" value="1"/>
</dbReference>
<evidence type="ECO:0000256" key="1">
    <source>
        <dbReference type="ARBA" id="ARBA00004496"/>
    </source>
</evidence>
<evidence type="ECO:0000313" key="12">
    <source>
        <dbReference type="Proteomes" id="UP000278807"/>
    </source>
</evidence>
<evidence type="ECO:0000256" key="5">
    <source>
        <dbReference type="ARBA" id="ARBA00022980"/>
    </source>
</evidence>
<keyword evidence="3" id="KW-0963">Cytoplasm</keyword>
<evidence type="ECO:0000256" key="4">
    <source>
        <dbReference type="ARBA" id="ARBA00022730"/>
    </source>
</evidence>
<comment type="subcellular location">
    <subcellularLocation>
        <location evidence="1">Cytoplasm</location>
    </subcellularLocation>
</comment>
<dbReference type="OrthoDB" id="1618453at2759"/>
<keyword evidence="4" id="KW-0694">RNA-binding</keyword>
<feature type="compositionally biased region" description="Basic and acidic residues" evidence="9">
    <location>
        <begin position="252"/>
        <end position="266"/>
    </location>
</feature>
<gene>
    <name evidence="11" type="ORF">HNAJ_LOCUS12705</name>
</gene>
<evidence type="ECO:0000256" key="8">
    <source>
        <dbReference type="ARBA" id="ARBA00035352"/>
    </source>
</evidence>
<dbReference type="PANTHER" id="PTHR23410">
    <property type="entry name" value="RIBOSOMAL PROTEIN L5-RELATED"/>
    <property type="match status" value="1"/>
</dbReference>
<evidence type="ECO:0000256" key="3">
    <source>
        <dbReference type="ARBA" id="ARBA00022490"/>
    </source>
</evidence>
<dbReference type="FunFam" id="3.30.420.100:FF:000002">
    <property type="entry name" value="60S ribosomal protein L5"/>
    <property type="match status" value="1"/>
</dbReference>
<feature type="region of interest" description="Disordered" evidence="9">
    <location>
        <begin position="249"/>
        <end position="280"/>
    </location>
</feature>
<evidence type="ECO:0000259" key="10">
    <source>
        <dbReference type="Pfam" id="PF14204"/>
    </source>
</evidence>
<keyword evidence="5" id="KW-0689">Ribosomal protein</keyword>
<dbReference type="EMBL" id="UZAE01014575">
    <property type="protein sequence ID" value="VDO13845.1"/>
    <property type="molecule type" value="Genomic_DNA"/>
</dbReference>
<dbReference type="InterPro" id="IPR057268">
    <property type="entry name" value="Ribosomal_L18"/>
</dbReference>
<keyword evidence="6" id="KW-0687">Ribonucleoprotein</keyword>
<dbReference type="WBParaSite" id="HNAJ_0001272701-mRNA-1">
    <property type="protein sequence ID" value="HNAJ_0001272701-mRNA-1"/>
    <property type="gene ID" value="HNAJ_0001272701"/>
</dbReference>
<dbReference type="STRING" id="102285.A0A0R3TXY2"/>
<evidence type="ECO:0000256" key="2">
    <source>
        <dbReference type="ARBA" id="ARBA00007116"/>
    </source>
</evidence>
<dbReference type="SUPFAM" id="SSF53137">
    <property type="entry name" value="Translational machinery components"/>
    <property type="match status" value="1"/>
</dbReference>